<reference evidence="8 9" key="1">
    <citation type="submission" date="2024-03" db="EMBL/GenBank/DDBJ databases">
        <title>A Dehalogenimonas Isolated from Estuarine Sediments Dihaloeliminates Chlorinated Alkanes.</title>
        <authorList>
            <person name="Yang Y."/>
            <person name="Wang H."/>
        </authorList>
    </citation>
    <scope>NUCLEOTIDE SEQUENCE [LARGE SCALE GENOMIC DNA]</scope>
    <source>
        <strain evidence="8 9">W</strain>
    </source>
</reference>
<keyword evidence="3 4" id="KW-0687">Ribonucleoprotein</keyword>
<sequence length="147" mass="15812">MKEHELFPSPGARKDRKRVGRGDASGHGAYSGKGLKGQKARAGGKVRPGFEGGQNPLIKKLPQKRGFVNPFRVEFSIINVGTLNVFEADTEITPEVLVARNLIKNTKAPVKILANGELDRALVVKANRFTAAARAKIEAAGGKVEEI</sequence>
<dbReference type="InterPro" id="IPR021131">
    <property type="entry name" value="Ribosomal_uL15/eL18"/>
</dbReference>
<comment type="similarity">
    <text evidence="1 4 5">Belongs to the universal ribosomal protein uL15 family.</text>
</comment>
<keyword evidence="9" id="KW-1185">Reference proteome</keyword>
<evidence type="ECO:0000256" key="2">
    <source>
        <dbReference type="ARBA" id="ARBA00022980"/>
    </source>
</evidence>
<dbReference type="GO" id="GO:0005840">
    <property type="term" value="C:ribosome"/>
    <property type="evidence" value="ECO:0007669"/>
    <property type="project" value="UniProtKB-KW"/>
</dbReference>
<dbReference type="InterPro" id="IPR005749">
    <property type="entry name" value="Ribosomal_uL15_bac-type"/>
</dbReference>
<feature type="compositionally biased region" description="Gly residues" evidence="6">
    <location>
        <begin position="23"/>
        <end position="35"/>
    </location>
</feature>
<evidence type="ECO:0000256" key="6">
    <source>
        <dbReference type="SAM" id="MobiDB-lite"/>
    </source>
</evidence>
<dbReference type="PANTHER" id="PTHR12934:SF11">
    <property type="entry name" value="LARGE RIBOSOMAL SUBUNIT PROTEIN UL15M"/>
    <property type="match status" value="1"/>
</dbReference>
<organism evidence="8 9">
    <name type="scientific">Candidatus Dehalogenimonas loeffleri</name>
    <dbReference type="NCBI Taxonomy" id="3127115"/>
    <lineage>
        <taxon>Bacteria</taxon>
        <taxon>Bacillati</taxon>
        <taxon>Chloroflexota</taxon>
        <taxon>Dehalococcoidia</taxon>
        <taxon>Dehalococcoidales</taxon>
        <taxon>Dehalococcoidaceae</taxon>
        <taxon>Dehalogenimonas</taxon>
    </lineage>
</organism>
<keyword evidence="2 4" id="KW-0689">Ribosomal protein</keyword>
<feature type="region of interest" description="Disordered" evidence="6">
    <location>
        <begin position="1"/>
        <end position="55"/>
    </location>
</feature>
<dbReference type="InterPro" id="IPR036227">
    <property type="entry name" value="Ribosomal_uL15/eL18_sf"/>
</dbReference>
<keyword evidence="4" id="KW-0694">RNA-binding</keyword>
<gene>
    <name evidence="4 8" type="primary">rplO</name>
    <name evidence="8" type="ORF">V8247_01530</name>
</gene>
<dbReference type="Gene3D" id="3.100.10.10">
    <property type="match status" value="1"/>
</dbReference>
<dbReference type="EMBL" id="CP146612">
    <property type="protein sequence ID" value="WWX25677.1"/>
    <property type="molecule type" value="Genomic_DNA"/>
</dbReference>
<dbReference type="PANTHER" id="PTHR12934">
    <property type="entry name" value="50S RIBOSOMAL PROTEIN L15"/>
    <property type="match status" value="1"/>
</dbReference>
<comment type="subunit">
    <text evidence="4">Part of the 50S ribosomal subunit.</text>
</comment>
<name>A0ABZ2J453_9CHLR</name>
<dbReference type="Proteomes" id="UP001375370">
    <property type="component" value="Chromosome"/>
</dbReference>
<evidence type="ECO:0000259" key="7">
    <source>
        <dbReference type="Pfam" id="PF00828"/>
    </source>
</evidence>
<evidence type="ECO:0000256" key="1">
    <source>
        <dbReference type="ARBA" id="ARBA00007320"/>
    </source>
</evidence>
<dbReference type="InterPro" id="IPR001196">
    <property type="entry name" value="Ribosomal_uL15_CS"/>
</dbReference>
<accession>A0ABZ2J453</accession>
<protein>
    <recommendedName>
        <fullName evidence="4">Large ribosomal subunit protein uL15</fullName>
    </recommendedName>
</protein>
<keyword evidence="4" id="KW-0699">rRNA-binding</keyword>
<dbReference type="Pfam" id="PF00828">
    <property type="entry name" value="Ribosomal_L27A"/>
    <property type="match status" value="1"/>
</dbReference>
<dbReference type="SUPFAM" id="SSF52080">
    <property type="entry name" value="Ribosomal proteins L15p and L18e"/>
    <property type="match status" value="1"/>
</dbReference>
<dbReference type="RefSeq" id="WP_338738076.1">
    <property type="nucleotide sequence ID" value="NZ_CP146612.1"/>
</dbReference>
<dbReference type="PROSITE" id="PS00475">
    <property type="entry name" value="RIBOSOMAL_L15"/>
    <property type="match status" value="1"/>
</dbReference>
<dbReference type="NCBIfam" id="TIGR01071">
    <property type="entry name" value="rplO_bact"/>
    <property type="match status" value="1"/>
</dbReference>
<evidence type="ECO:0000256" key="3">
    <source>
        <dbReference type="ARBA" id="ARBA00023274"/>
    </source>
</evidence>
<evidence type="ECO:0000256" key="5">
    <source>
        <dbReference type="RuleBase" id="RU003888"/>
    </source>
</evidence>
<evidence type="ECO:0000256" key="4">
    <source>
        <dbReference type="HAMAP-Rule" id="MF_01341"/>
    </source>
</evidence>
<evidence type="ECO:0000313" key="9">
    <source>
        <dbReference type="Proteomes" id="UP001375370"/>
    </source>
</evidence>
<evidence type="ECO:0000313" key="8">
    <source>
        <dbReference type="EMBL" id="WWX25677.1"/>
    </source>
</evidence>
<dbReference type="InterPro" id="IPR030878">
    <property type="entry name" value="Ribosomal_uL15"/>
</dbReference>
<proteinExistence type="inferred from homology"/>
<dbReference type="HAMAP" id="MF_01341">
    <property type="entry name" value="Ribosomal_uL15"/>
    <property type="match status" value="1"/>
</dbReference>
<comment type="function">
    <text evidence="4">Binds to the 23S rRNA.</text>
</comment>
<feature type="domain" description="Large ribosomal subunit protein uL15/eL18" evidence="7">
    <location>
        <begin position="77"/>
        <end position="145"/>
    </location>
</feature>